<dbReference type="Gene3D" id="1.10.260.40">
    <property type="entry name" value="lambda repressor-like DNA-binding domains"/>
    <property type="match status" value="1"/>
</dbReference>
<sequence length="62" mass="7200">MYKNYVELRDKKGVTDYQVSKDTGITKSTFSDWKVGRSKPKADKLKLLAEYFGVDIGYFLEK</sequence>
<evidence type="ECO:0000313" key="2">
    <source>
        <dbReference type="EMBL" id="DAD84968.1"/>
    </source>
</evidence>
<dbReference type="CDD" id="cd00093">
    <property type="entry name" value="HTH_XRE"/>
    <property type="match status" value="1"/>
</dbReference>
<organism evidence="2">
    <name type="scientific">Siphoviridae sp. ctD6g5</name>
    <dbReference type="NCBI Taxonomy" id="2826196"/>
    <lineage>
        <taxon>Viruses</taxon>
        <taxon>Duplodnaviria</taxon>
        <taxon>Heunggongvirae</taxon>
        <taxon>Uroviricota</taxon>
        <taxon>Caudoviricetes</taxon>
    </lineage>
</organism>
<dbReference type="SUPFAM" id="SSF47413">
    <property type="entry name" value="lambda repressor-like DNA-binding domains"/>
    <property type="match status" value="1"/>
</dbReference>
<dbReference type="GO" id="GO:0003677">
    <property type="term" value="F:DNA binding"/>
    <property type="evidence" value="ECO:0007669"/>
    <property type="project" value="InterPro"/>
</dbReference>
<dbReference type="EMBL" id="BK014970">
    <property type="protein sequence ID" value="DAD84968.1"/>
    <property type="molecule type" value="Genomic_DNA"/>
</dbReference>
<feature type="domain" description="HTH cro/C1-type" evidence="1">
    <location>
        <begin position="7"/>
        <end position="59"/>
    </location>
</feature>
<proteinExistence type="predicted"/>
<dbReference type="Pfam" id="PF01381">
    <property type="entry name" value="HTH_3"/>
    <property type="match status" value="1"/>
</dbReference>
<dbReference type="PROSITE" id="PS50943">
    <property type="entry name" value="HTH_CROC1"/>
    <property type="match status" value="1"/>
</dbReference>
<dbReference type="InterPro" id="IPR010982">
    <property type="entry name" value="Lambda_DNA-bd_dom_sf"/>
</dbReference>
<evidence type="ECO:0000259" key="1">
    <source>
        <dbReference type="PROSITE" id="PS50943"/>
    </source>
</evidence>
<name>A0A8S5MS43_9CAUD</name>
<reference evidence="2" key="1">
    <citation type="journal article" date="2021" name="Proc. Natl. Acad. Sci. U.S.A.">
        <title>A Catalog of Tens of Thousands of Viruses from Human Metagenomes Reveals Hidden Associations with Chronic Diseases.</title>
        <authorList>
            <person name="Tisza M.J."/>
            <person name="Buck C.B."/>
        </authorList>
    </citation>
    <scope>NUCLEOTIDE SEQUENCE</scope>
    <source>
        <strain evidence="2">CtD6g5</strain>
    </source>
</reference>
<protein>
    <submittedName>
        <fullName evidence="2">Repressor protein CI</fullName>
    </submittedName>
</protein>
<dbReference type="InterPro" id="IPR001387">
    <property type="entry name" value="Cro/C1-type_HTH"/>
</dbReference>
<dbReference type="SMART" id="SM00530">
    <property type="entry name" value="HTH_XRE"/>
    <property type="match status" value="1"/>
</dbReference>
<accession>A0A8S5MS43</accession>